<sequence>MKQKPSTVSPQFKALRWRLLLSYLVVMIAIWIISDVLVYQFFARSLYQQLDNRLFNLAQAATHSLLAIKNDPKAVNNSPYRALDEDGDLDLPWQNLRHPHQGVEWFGDDRQRLAHSGTLKGSQPLIMGFQTVQGGQVRTLTLSAYHDPDEQKHLEGYVRVSESTASVEAVLARLRLESALGGLIALGLISVGGMWLTRQSLKPIEQSFWQLKQFTADASHELRSPLTAIKTSAEILQTHGDRLPREDLSKVEIILCATDQMSELVEDLLLLARMDGKPVISQQKWQKIPLIELLDDVVEFLEPIAEAKNIALSCHFLAEVTVQGDSHQLLRLFSNLVDNGLQYTPRDGKVTVSLTQSDKWAVVSVDDTGIGIAPEHLPYVFDRLWRAESARTYRPQGSGLGLAIARAIAHYHGGEITVNSQLGLGSRFQVRLPLMS</sequence>
<dbReference type="eggNOG" id="COG5002">
    <property type="taxonomic scope" value="Bacteria"/>
</dbReference>
<evidence type="ECO:0000313" key="9">
    <source>
        <dbReference type="EMBL" id="ACK68150.1"/>
    </source>
</evidence>
<dbReference type="SUPFAM" id="SSF55874">
    <property type="entry name" value="ATPase domain of HSP90 chaperone/DNA topoisomerase II/histidine kinase"/>
    <property type="match status" value="1"/>
</dbReference>
<evidence type="ECO:0000256" key="6">
    <source>
        <dbReference type="ARBA" id="ARBA00023012"/>
    </source>
</evidence>
<dbReference type="Proteomes" id="UP000008204">
    <property type="component" value="Chromosome"/>
</dbReference>
<feature type="domain" description="Histidine kinase" evidence="8">
    <location>
        <begin position="217"/>
        <end position="436"/>
    </location>
</feature>
<dbReference type="InterPro" id="IPR003661">
    <property type="entry name" value="HisK_dim/P_dom"/>
</dbReference>
<comment type="catalytic activity">
    <reaction evidence="1">
        <text>ATP + protein L-histidine = ADP + protein N-phospho-L-histidine.</text>
        <dbReference type="EC" id="2.7.13.3"/>
    </reaction>
</comment>
<dbReference type="AlphaFoldDB" id="B7K697"/>
<keyword evidence="7" id="KW-0812">Transmembrane</keyword>
<dbReference type="EC" id="2.7.13.3" evidence="2"/>
<accession>B7K697</accession>
<dbReference type="PANTHER" id="PTHR43711:SF1">
    <property type="entry name" value="HISTIDINE KINASE 1"/>
    <property type="match status" value="1"/>
</dbReference>
<dbReference type="InterPro" id="IPR003594">
    <property type="entry name" value="HATPase_dom"/>
</dbReference>
<dbReference type="CDD" id="cd00075">
    <property type="entry name" value="HATPase"/>
    <property type="match status" value="1"/>
</dbReference>
<keyword evidence="5 9" id="KW-0418">Kinase</keyword>
<evidence type="ECO:0000256" key="2">
    <source>
        <dbReference type="ARBA" id="ARBA00012438"/>
    </source>
</evidence>
<feature type="transmembrane region" description="Helical" evidence="7">
    <location>
        <begin position="20"/>
        <end position="42"/>
    </location>
</feature>
<dbReference type="PANTHER" id="PTHR43711">
    <property type="entry name" value="TWO-COMPONENT HISTIDINE KINASE"/>
    <property type="match status" value="1"/>
</dbReference>
<gene>
    <name evidence="9" type="ordered locus">PCC8801_4223</name>
</gene>
<evidence type="ECO:0000259" key="8">
    <source>
        <dbReference type="PROSITE" id="PS50109"/>
    </source>
</evidence>
<dbReference type="Gene3D" id="1.10.287.130">
    <property type="match status" value="1"/>
</dbReference>
<evidence type="ECO:0000256" key="1">
    <source>
        <dbReference type="ARBA" id="ARBA00000085"/>
    </source>
</evidence>
<organism evidence="9 10">
    <name type="scientific">Rippkaea orientalis (strain PCC 8801 / RF-1)</name>
    <name type="common">Cyanothece sp. (strain PCC 8801)</name>
    <dbReference type="NCBI Taxonomy" id="41431"/>
    <lineage>
        <taxon>Bacteria</taxon>
        <taxon>Bacillati</taxon>
        <taxon>Cyanobacteriota</taxon>
        <taxon>Cyanophyceae</taxon>
        <taxon>Oscillatoriophycideae</taxon>
        <taxon>Chroococcales</taxon>
        <taxon>Aphanothecaceae</taxon>
        <taxon>Rippkaea</taxon>
        <taxon>Rippkaea orientalis</taxon>
    </lineage>
</organism>
<keyword evidence="10" id="KW-1185">Reference proteome</keyword>
<dbReference type="CDD" id="cd00082">
    <property type="entry name" value="HisKA"/>
    <property type="match status" value="1"/>
</dbReference>
<keyword evidence="6" id="KW-0902">Two-component regulatory system</keyword>
<dbReference type="GO" id="GO:0000155">
    <property type="term" value="F:phosphorelay sensor kinase activity"/>
    <property type="evidence" value="ECO:0007669"/>
    <property type="project" value="InterPro"/>
</dbReference>
<dbReference type="InterPro" id="IPR004358">
    <property type="entry name" value="Sig_transdc_His_kin-like_C"/>
</dbReference>
<name>B7K697_RIPO1</name>
<dbReference type="Gene3D" id="3.30.565.10">
    <property type="entry name" value="Histidine kinase-like ATPase, C-terminal domain"/>
    <property type="match status" value="1"/>
</dbReference>
<evidence type="ECO:0000256" key="4">
    <source>
        <dbReference type="ARBA" id="ARBA00022679"/>
    </source>
</evidence>
<dbReference type="PRINTS" id="PR00344">
    <property type="entry name" value="BCTRLSENSOR"/>
</dbReference>
<keyword evidence="7" id="KW-1133">Transmembrane helix</keyword>
<dbReference type="OrthoDB" id="9813151at2"/>
<dbReference type="FunFam" id="3.30.565.10:FF:000006">
    <property type="entry name" value="Sensor histidine kinase WalK"/>
    <property type="match status" value="1"/>
</dbReference>
<protein>
    <recommendedName>
        <fullName evidence="2">histidine kinase</fullName>
        <ecNumber evidence="2">2.7.13.3</ecNumber>
    </recommendedName>
</protein>
<dbReference type="HOGENOM" id="CLU_000445_89_6_3"/>
<dbReference type="STRING" id="41431.PCC8801_4223"/>
<keyword evidence="7" id="KW-0472">Membrane</keyword>
<dbReference type="InterPro" id="IPR036890">
    <property type="entry name" value="HATPase_C_sf"/>
</dbReference>
<dbReference type="PROSITE" id="PS50109">
    <property type="entry name" value="HIS_KIN"/>
    <property type="match status" value="1"/>
</dbReference>
<evidence type="ECO:0000313" key="10">
    <source>
        <dbReference type="Proteomes" id="UP000008204"/>
    </source>
</evidence>
<dbReference type="EMBL" id="CP001287">
    <property type="protein sequence ID" value="ACK68150.1"/>
    <property type="molecule type" value="Genomic_DNA"/>
</dbReference>
<evidence type="ECO:0000256" key="5">
    <source>
        <dbReference type="ARBA" id="ARBA00022777"/>
    </source>
</evidence>
<evidence type="ECO:0000256" key="3">
    <source>
        <dbReference type="ARBA" id="ARBA00022553"/>
    </source>
</evidence>
<dbReference type="InterPro" id="IPR005467">
    <property type="entry name" value="His_kinase_dom"/>
</dbReference>
<dbReference type="KEGG" id="cyp:PCC8801_4223"/>
<dbReference type="InterPro" id="IPR036097">
    <property type="entry name" value="HisK_dim/P_sf"/>
</dbReference>
<evidence type="ECO:0000256" key="7">
    <source>
        <dbReference type="SAM" id="Phobius"/>
    </source>
</evidence>
<reference evidence="10" key="1">
    <citation type="journal article" date="2011" name="MBio">
        <title>Novel metabolic attributes of the genus Cyanothece, comprising a group of unicellular nitrogen-fixing Cyanobacteria.</title>
        <authorList>
            <person name="Bandyopadhyay A."/>
            <person name="Elvitigala T."/>
            <person name="Welsh E."/>
            <person name="Stockel J."/>
            <person name="Liberton M."/>
            <person name="Min H."/>
            <person name="Sherman L.A."/>
            <person name="Pakrasi H.B."/>
        </authorList>
    </citation>
    <scope>NUCLEOTIDE SEQUENCE [LARGE SCALE GENOMIC DNA]</scope>
    <source>
        <strain evidence="10">PCC 8801</strain>
    </source>
</reference>
<proteinExistence type="predicted"/>
<dbReference type="SMART" id="SM00388">
    <property type="entry name" value="HisKA"/>
    <property type="match status" value="1"/>
</dbReference>
<keyword evidence="3" id="KW-0597">Phosphoprotein</keyword>
<dbReference type="Pfam" id="PF02518">
    <property type="entry name" value="HATPase_c"/>
    <property type="match status" value="1"/>
</dbReference>
<dbReference type="SUPFAM" id="SSF47384">
    <property type="entry name" value="Homodimeric domain of signal transducing histidine kinase"/>
    <property type="match status" value="1"/>
</dbReference>
<dbReference type="InterPro" id="IPR050736">
    <property type="entry name" value="Sensor_HK_Regulatory"/>
</dbReference>
<dbReference type="RefSeq" id="WP_015957319.1">
    <property type="nucleotide sequence ID" value="NC_011726.1"/>
</dbReference>
<dbReference type="Pfam" id="PF00512">
    <property type="entry name" value="HisKA"/>
    <property type="match status" value="1"/>
</dbReference>
<dbReference type="SMART" id="SM00387">
    <property type="entry name" value="HATPase_c"/>
    <property type="match status" value="1"/>
</dbReference>
<keyword evidence="4 9" id="KW-0808">Transferase</keyword>